<dbReference type="GeneID" id="24439526"/>
<dbReference type="KEGG" id="tet:TTHERM_000550699"/>
<protein>
    <submittedName>
        <fullName evidence="1">Uncharacterized protein</fullName>
    </submittedName>
</protein>
<dbReference type="Proteomes" id="UP000009168">
    <property type="component" value="Unassembled WGS sequence"/>
</dbReference>
<evidence type="ECO:0000313" key="2">
    <source>
        <dbReference type="Proteomes" id="UP000009168"/>
    </source>
</evidence>
<gene>
    <name evidence="1" type="ORF">TTHERM_000550699</name>
</gene>
<accession>W7XJY9</accession>
<reference evidence="2" key="1">
    <citation type="journal article" date="2006" name="PLoS Biol.">
        <title>Macronuclear genome sequence of the ciliate Tetrahymena thermophila, a model eukaryote.</title>
        <authorList>
            <person name="Eisen J.A."/>
            <person name="Coyne R.S."/>
            <person name="Wu M."/>
            <person name="Wu D."/>
            <person name="Thiagarajan M."/>
            <person name="Wortman J.R."/>
            <person name="Badger J.H."/>
            <person name="Ren Q."/>
            <person name="Amedeo P."/>
            <person name="Jones K.M."/>
            <person name="Tallon L.J."/>
            <person name="Delcher A.L."/>
            <person name="Salzberg S.L."/>
            <person name="Silva J.C."/>
            <person name="Haas B.J."/>
            <person name="Majoros W.H."/>
            <person name="Farzad M."/>
            <person name="Carlton J.M."/>
            <person name="Smith R.K. Jr."/>
            <person name="Garg J."/>
            <person name="Pearlman R.E."/>
            <person name="Karrer K.M."/>
            <person name="Sun L."/>
            <person name="Manning G."/>
            <person name="Elde N.C."/>
            <person name="Turkewitz A.P."/>
            <person name="Asai D.J."/>
            <person name="Wilkes D.E."/>
            <person name="Wang Y."/>
            <person name="Cai H."/>
            <person name="Collins K."/>
            <person name="Stewart B.A."/>
            <person name="Lee S.R."/>
            <person name="Wilamowska K."/>
            <person name="Weinberg Z."/>
            <person name="Ruzzo W.L."/>
            <person name="Wloga D."/>
            <person name="Gaertig J."/>
            <person name="Frankel J."/>
            <person name="Tsao C.-C."/>
            <person name="Gorovsky M.A."/>
            <person name="Keeling P.J."/>
            <person name="Waller R.F."/>
            <person name="Patron N.J."/>
            <person name="Cherry J.M."/>
            <person name="Stover N.A."/>
            <person name="Krieger C.J."/>
            <person name="del Toro C."/>
            <person name="Ryder H.F."/>
            <person name="Williamson S.C."/>
            <person name="Barbeau R.A."/>
            <person name="Hamilton E.P."/>
            <person name="Orias E."/>
        </authorList>
    </citation>
    <scope>NUCLEOTIDE SEQUENCE [LARGE SCALE GENOMIC DNA]</scope>
    <source>
        <strain evidence="2">SB210</strain>
    </source>
</reference>
<keyword evidence="2" id="KW-1185">Reference proteome</keyword>
<dbReference type="EMBL" id="GG662828">
    <property type="protein sequence ID" value="EWS76066.1"/>
    <property type="molecule type" value="Genomic_DNA"/>
</dbReference>
<dbReference type="RefSeq" id="XP_012651373.1">
    <property type="nucleotide sequence ID" value="XM_012795919.1"/>
</dbReference>
<name>W7XJY9_TETTS</name>
<evidence type="ECO:0000313" key="1">
    <source>
        <dbReference type="EMBL" id="EWS76066.1"/>
    </source>
</evidence>
<dbReference type="InParanoid" id="W7XJY9"/>
<proteinExistence type="predicted"/>
<sequence length="173" mass="21025">MKEEIRKEFNFNLSQISYPELDKMKKECLFKQILFYTTIEISQINSEEEAECQKQFYININLFKLMQSLSVSFQFYKISDGTKIFLFFTKQTKQKSFNKKIQIDLKSLRKRGEKYLKTQCWNYFIIIIKIFQFQKNDCSLLQRLLKRRTRIKQLQKMCYSGKKQNQFFADSSP</sequence>
<organism evidence="1 2">
    <name type="scientific">Tetrahymena thermophila (strain SB210)</name>
    <dbReference type="NCBI Taxonomy" id="312017"/>
    <lineage>
        <taxon>Eukaryota</taxon>
        <taxon>Sar</taxon>
        <taxon>Alveolata</taxon>
        <taxon>Ciliophora</taxon>
        <taxon>Intramacronucleata</taxon>
        <taxon>Oligohymenophorea</taxon>
        <taxon>Hymenostomatida</taxon>
        <taxon>Tetrahymenina</taxon>
        <taxon>Tetrahymenidae</taxon>
        <taxon>Tetrahymena</taxon>
    </lineage>
</organism>
<dbReference type="AlphaFoldDB" id="W7XJY9"/>